<dbReference type="InterPro" id="IPR017896">
    <property type="entry name" value="4Fe4S_Fe-S-bd"/>
</dbReference>
<evidence type="ECO:0000313" key="10">
    <source>
        <dbReference type="Proteomes" id="UP000017118"/>
    </source>
</evidence>
<dbReference type="Gene3D" id="3.30.70.20">
    <property type="match status" value="1"/>
</dbReference>
<dbReference type="InterPro" id="IPR026816">
    <property type="entry name" value="Flavodoxin_dom"/>
</dbReference>
<evidence type="ECO:0000256" key="6">
    <source>
        <dbReference type="ARBA" id="ARBA00023004"/>
    </source>
</evidence>
<dbReference type="AlphaFoldDB" id="U5MXS2"/>
<proteinExistence type="predicted"/>
<dbReference type="NCBIfam" id="NF038196">
    <property type="entry name" value="ferrodoxin_EFR1"/>
    <property type="match status" value="1"/>
</dbReference>
<reference evidence="9 10" key="1">
    <citation type="journal article" date="2013" name="Genome Announc.">
        <title>Complete Genome Sequence of the Solvent Producer Clostridium saccharobutylicum NCP262 (DSM 13864).</title>
        <authorList>
            <person name="Poehlein A."/>
            <person name="Hartwich K."/>
            <person name="Krabben P."/>
            <person name="Ehrenreich A."/>
            <person name="Liebl W."/>
            <person name="Durre P."/>
            <person name="Gottschalk G."/>
            <person name="Daniel R."/>
        </authorList>
    </citation>
    <scope>NUCLEOTIDE SEQUENCE [LARGE SCALE GENOMIC DNA]</scope>
    <source>
        <strain evidence="9">DSM 13864</strain>
    </source>
</reference>
<organism evidence="9 10">
    <name type="scientific">Clostridium saccharobutylicum DSM 13864</name>
    <dbReference type="NCBI Taxonomy" id="1345695"/>
    <lineage>
        <taxon>Bacteria</taxon>
        <taxon>Bacillati</taxon>
        <taxon>Bacillota</taxon>
        <taxon>Clostridia</taxon>
        <taxon>Eubacteriales</taxon>
        <taxon>Clostridiaceae</taxon>
        <taxon>Clostridium</taxon>
    </lineage>
</organism>
<dbReference type="eggNOG" id="COG1145">
    <property type="taxonomic scope" value="Bacteria"/>
</dbReference>
<sequence length="248" mass="28081">MILYFTGTGNSYYIAKRMAELSGDRLISMNERIKENDVSEINAAVRLVFVVPTYAWRIPRIVEDWIAKTKFTGDLNAYFVMNCGDSIGNAKKYIKQLCKRKGFRYMGAASIVMPENYIAMFDAPEESVARQIIENANPIINKIAGRIREEKMLPDVQSNIVDCLHSSVVNTVFYPFIVKSDKFTADDKCIGCGICVKECPLNNIHLKENKPVWGKKCTHCMACISKCPTEAIEYGKNSIGKVRYRCPM</sequence>
<dbReference type="InterPro" id="IPR050157">
    <property type="entry name" value="PSI_iron-sulfur_center"/>
</dbReference>
<dbReference type="RefSeq" id="WP_022747535.1">
    <property type="nucleotide sequence ID" value="NC_022571.1"/>
</dbReference>
<dbReference type="GO" id="GO:0051539">
    <property type="term" value="F:4 iron, 4 sulfur cluster binding"/>
    <property type="evidence" value="ECO:0007669"/>
    <property type="project" value="UniProtKB-KW"/>
</dbReference>
<dbReference type="GO" id="GO:0046872">
    <property type="term" value="F:metal ion binding"/>
    <property type="evidence" value="ECO:0007669"/>
    <property type="project" value="UniProtKB-KW"/>
</dbReference>
<keyword evidence="4" id="KW-0004">4Fe-4S</keyword>
<dbReference type="InterPro" id="IPR017900">
    <property type="entry name" value="4Fe4S_Fe_S_CS"/>
</dbReference>
<dbReference type="InterPro" id="IPR047964">
    <property type="entry name" value="EFR1-like"/>
</dbReference>
<dbReference type="HOGENOM" id="CLU_068049_0_0_9"/>
<evidence type="ECO:0000256" key="3">
    <source>
        <dbReference type="ARBA" id="ARBA00013529"/>
    </source>
</evidence>
<dbReference type="Pfam" id="PF13187">
    <property type="entry name" value="Fer4_9"/>
    <property type="match status" value="1"/>
</dbReference>
<dbReference type="PROSITE" id="PS51379">
    <property type="entry name" value="4FE4S_FER_2"/>
    <property type="match status" value="2"/>
</dbReference>
<comment type="cofactor">
    <cofactor evidence="1">
        <name>[4Fe-4S] cluster</name>
        <dbReference type="ChEBI" id="CHEBI:49883"/>
    </cofactor>
</comment>
<protein>
    <recommendedName>
        <fullName evidence="3">Ferredoxin</fullName>
    </recommendedName>
</protein>
<evidence type="ECO:0000256" key="4">
    <source>
        <dbReference type="ARBA" id="ARBA00022485"/>
    </source>
</evidence>
<keyword evidence="10" id="KW-1185">Reference proteome</keyword>
<dbReference type="PATRIC" id="fig|1345695.10.peg.3126"/>
<evidence type="ECO:0000256" key="7">
    <source>
        <dbReference type="ARBA" id="ARBA00023014"/>
    </source>
</evidence>
<dbReference type="eggNOG" id="COG0716">
    <property type="taxonomic scope" value="Bacteria"/>
</dbReference>
<dbReference type="OrthoDB" id="9813995at2"/>
<comment type="function">
    <text evidence="2">Ferredoxins are iron-sulfur proteins that transfer electrons in a wide variety of metabolic reactions.</text>
</comment>
<feature type="domain" description="4Fe-4S ferredoxin-type" evidence="8">
    <location>
        <begin position="179"/>
        <end position="209"/>
    </location>
</feature>
<evidence type="ECO:0000256" key="2">
    <source>
        <dbReference type="ARBA" id="ARBA00003532"/>
    </source>
</evidence>
<evidence type="ECO:0000259" key="8">
    <source>
        <dbReference type="PROSITE" id="PS51379"/>
    </source>
</evidence>
<dbReference type="GeneID" id="55475769"/>
<dbReference type="Pfam" id="PF12724">
    <property type="entry name" value="Flavodoxin_5"/>
    <property type="match status" value="1"/>
</dbReference>
<gene>
    <name evidence="9" type="ORF">CLSA_c34330</name>
</gene>
<dbReference type="EMBL" id="CP006721">
    <property type="protein sequence ID" value="AGX44396.1"/>
    <property type="molecule type" value="Genomic_DNA"/>
</dbReference>
<dbReference type="PROSITE" id="PS00198">
    <property type="entry name" value="4FE4S_FER_1"/>
    <property type="match status" value="2"/>
</dbReference>
<feature type="domain" description="4Fe-4S ferredoxin-type" evidence="8">
    <location>
        <begin position="215"/>
        <end position="237"/>
    </location>
</feature>
<dbReference type="SUPFAM" id="SSF52218">
    <property type="entry name" value="Flavoproteins"/>
    <property type="match status" value="1"/>
</dbReference>
<evidence type="ECO:0000313" key="9">
    <source>
        <dbReference type="EMBL" id="AGX44396.1"/>
    </source>
</evidence>
<keyword evidence="6" id="KW-0408">Iron</keyword>
<dbReference type="Proteomes" id="UP000017118">
    <property type="component" value="Chromosome"/>
</dbReference>
<dbReference type="InterPro" id="IPR029039">
    <property type="entry name" value="Flavoprotein-like_sf"/>
</dbReference>
<keyword evidence="7" id="KW-0411">Iron-sulfur</keyword>
<accession>U5MXS2</accession>
<dbReference type="KEGG" id="csb:CLSA_c34330"/>
<keyword evidence="5" id="KW-0479">Metal-binding</keyword>
<evidence type="ECO:0000256" key="5">
    <source>
        <dbReference type="ARBA" id="ARBA00022723"/>
    </source>
</evidence>
<dbReference type="Gene3D" id="3.40.50.360">
    <property type="match status" value="1"/>
</dbReference>
<evidence type="ECO:0000256" key="1">
    <source>
        <dbReference type="ARBA" id="ARBA00001966"/>
    </source>
</evidence>
<dbReference type="PANTHER" id="PTHR24960:SF79">
    <property type="entry name" value="PHOTOSYSTEM I IRON-SULFUR CENTER"/>
    <property type="match status" value="1"/>
</dbReference>
<name>U5MXS2_CLOSA</name>
<dbReference type="PANTHER" id="PTHR24960">
    <property type="entry name" value="PHOTOSYSTEM I IRON-SULFUR CENTER-RELATED"/>
    <property type="match status" value="1"/>
</dbReference>
<dbReference type="SUPFAM" id="SSF54862">
    <property type="entry name" value="4Fe-4S ferredoxins"/>
    <property type="match status" value="1"/>
</dbReference>